<dbReference type="Gene3D" id="1.10.510.10">
    <property type="entry name" value="Transferase(Phosphotransferase) domain 1"/>
    <property type="match status" value="1"/>
</dbReference>
<dbReference type="RefSeq" id="XP_033569976.1">
    <property type="nucleotide sequence ID" value="XM_033722494.1"/>
</dbReference>
<evidence type="ECO:0000259" key="2">
    <source>
        <dbReference type="Pfam" id="PF00069"/>
    </source>
</evidence>
<name>A0A6A6Y2J5_9PEZI</name>
<dbReference type="GO" id="GO:0004672">
    <property type="term" value="F:protein kinase activity"/>
    <property type="evidence" value="ECO:0007669"/>
    <property type="project" value="InterPro"/>
</dbReference>
<dbReference type="SUPFAM" id="SSF56112">
    <property type="entry name" value="Protein kinase-like (PK-like)"/>
    <property type="match status" value="1"/>
</dbReference>
<evidence type="ECO:0000256" key="1">
    <source>
        <dbReference type="SAM" id="MobiDB-lite"/>
    </source>
</evidence>
<protein>
    <recommendedName>
        <fullName evidence="2">Protein kinase domain-containing protein</fullName>
    </recommendedName>
</protein>
<feature type="compositionally biased region" description="Basic residues" evidence="1">
    <location>
        <begin position="85"/>
        <end position="100"/>
    </location>
</feature>
<sequence length="326" mass="36464">MPRVLKQAPKRKSRPRHFTPPSDLVHSPGNKENYTIPKTPSHCGVFWGKLYAQHWGRTATAEDIQIITGVSKDSQHTILASNQPRSHHNQGHELRGRKRALSPSDTARIASLVKDREIYPKESSQRHGRILLLTPVLSPQKPGISSPLSTGLVKHSQFSGHARRMKELATILWKKKPIESSDQKATSGAINQNCTITDFGCASEEKEIEYDWPGTVPYLAPEQVEKQTHGPPVDCLACGLIGSELIRRPRSTGRLWPGEQLEILQTWLSESNSSIADCCEAMLDPHPNSRMTIKQAVAQIKSNRNQETVAVFTASHNEEVSKKRRY</sequence>
<proteinExistence type="predicted"/>
<feature type="compositionally biased region" description="Basic residues" evidence="1">
    <location>
        <begin position="8"/>
        <end position="17"/>
    </location>
</feature>
<evidence type="ECO:0000313" key="3">
    <source>
        <dbReference type="EMBL" id="KAF2803012.1"/>
    </source>
</evidence>
<dbReference type="GO" id="GO:0005524">
    <property type="term" value="F:ATP binding"/>
    <property type="evidence" value="ECO:0007669"/>
    <property type="project" value="InterPro"/>
</dbReference>
<dbReference type="GeneID" id="54463387"/>
<keyword evidence="4" id="KW-1185">Reference proteome</keyword>
<dbReference type="Proteomes" id="UP000504636">
    <property type="component" value="Unplaced"/>
</dbReference>
<dbReference type="AlphaFoldDB" id="A0A6A6Y2J5"/>
<evidence type="ECO:0000313" key="4">
    <source>
        <dbReference type="Proteomes" id="UP000504636"/>
    </source>
</evidence>
<dbReference type="InterPro" id="IPR011009">
    <property type="entry name" value="Kinase-like_dom_sf"/>
</dbReference>
<feature type="region of interest" description="Disordered" evidence="1">
    <location>
        <begin position="82"/>
        <end position="104"/>
    </location>
</feature>
<accession>A0A6A6Y2J5</accession>
<feature type="region of interest" description="Disordered" evidence="1">
    <location>
        <begin position="1"/>
        <end position="35"/>
    </location>
</feature>
<gene>
    <name evidence="3 5" type="ORF">BDZ99DRAFT_482542</name>
</gene>
<reference evidence="5" key="2">
    <citation type="submission" date="2020-04" db="EMBL/GenBank/DDBJ databases">
        <authorList>
            <consortium name="NCBI Genome Project"/>
        </authorList>
    </citation>
    <scope>NUCLEOTIDE SEQUENCE</scope>
    <source>
        <strain evidence="5">CBS 304.34</strain>
    </source>
</reference>
<dbReference type="Pfam" id="PF00069">
    <property type="entry name" value="Pkinase"/>
    <property type="match status" value="1"/>
</dbReference>
<dbReference type="EMBL" id="MU003720">
    <property type="protein sequence ID" value="KAF2803012.1"/>
    <property type="molecule type" value="Genomic_DNA"/>
</dbReference>
<evidence type="ECO:0000313" key="5">
    <source>
        <dbReference type="RefSeq" id="XP_033569976.1"/>
    </source>
</evidence>
<organism evidence="3">
    <name type="scientific">Mytilinidion resinicola</name>
    <dbReference type="NCBI Taxonomy" id="574789"/>
    <lineage>
        <taxon>Eukaryota</taxon>
        <taxon>Fungi</taxon>
        <taxon>Dikarya</taxon>
        <taxon>Ascomycota</taxon>
        <taxon>Pezizomycotina</taxon>
        <taxon>Dothideomycetes</taxon>
        <taxon>Pleosporomycetidae</taxon>
        <taxon>Mytilinidiales</taxon>
        <taxon>Mytilinidiaceae</taxon>
        <taxon>Mytilinidion</taxon>
    </lineage>
</organism>
<dbReference type="OrthoDB" id="3782488at2759"/>
<reference evidence="3 5" key="1">
    <citation type="journal article" date="2020" name="Stud. Mycol.">
        <title>101 Dothideomycetes genomes: a test case for predicting lifestyles and emergence of pathogens.</title>
        <authorList>
            <person name="Haridas S."/>
            <person name="Albert R."/>
            <person name="Binder M."/>
            <person name="Bloem J."/>
            <person name="Labutti K."/>
            <person name="Salamov A."/>
            <person name="Andreopoulos B."/>
            <person name="Baker S."/>
            <person name="Barry K."/>
            <person name="Bills G."/>
            <person name="Bluhm B."/>
            <person name="Cannon C."/>
            <person name="Castanera R."/>
            <person name="Culley D."/>
            <person name="Daum C."/>
            <person name="Ezra D."/>
            <person name="Gonzalez J."/>
            <person name="Henrissat B."/>
            <person name="Kuo A."/>
            <person name="Liang C."/>
            <person name="Lipzen A."/>
            <person name="Lutzoni F."/>
            <person name="Magnuson J."/>
            <person name="Mondo S."/>
            <person name="Nolan M."/>
            <person name="Ohm R."/>
            <person name="Pangilinan J."/>
            <person name="Park H.-J."/>
            <person name="Ramirez L."/>
            <person name="Alfaro M."/>
            <person name="Sun H."/>
            <person name="Tritt A."/>
            <person name="Yoshinaga Y."/>
            <person name="Zwiers L.-H."/>
            <person name="Turgeon B."/>
            <person name="Goodwin S."/>
            <person name="Spatafora J."/>
            <person name="Crous P."/>
            <person name="Grigoriev I."/>
        </authorList>
    </citation>
    <scope>NUCLEOTIDE SEQUENCE</scope>
    <source>
        <strain evidence="3 5">CBS 304.34</strain>
    </source>
</reference>
<reference evidence="5" key="3">
    <citation type="submission" date="2025-04" db="UniProtKB">
        <authorList>
            <consortium name="RefSeq"/>
        </authorList>
    </citation>
    <scope>IDENTIFICATION</scope>
    <source>
        <strain evidence="5">CBS 304.34</strain>
    </source>
</reference>
<dbReference type="InterPro" id="IPR000719">
    <property type="entry name" value="Prot_kinase_dom"/>
</dbReference>
<feature type="domain" description="Protein kinase" evidence="2">
    <location>
        <begin position="192"/>
        <end position="298"/>
    </location>
</feature>